<feature type="domain" description="SET" evidence="5">
    <location>
        <begin position="46"/>
        <end position="293"/>
    </location>
</feature>
<dbReference type="PANTHER" id="PTHR46455:SF1">
    <property type="entry name" value="SET AND MYND DOMAIN CONTAINING, ARTHROPOD-SPECIFIC, MEMBER 2"/>
    <property type="match status" value="1"/>
</dbReference>
<keyword evidence="1" id="KW-0479">Metal-binding</keyword>
<organism evidence="7 10">
    <name type="scientific">Loxostege sticticalis</name>
    <name type="common">Beet webworm moth</name>
    <dbReference type="NCBI Taxonomy" id="481309"/>
    <lineage>
        <taxon>Eukaryota</taxon>
        <taxon>Metazoa</taxon>
        <taxon>Ecdysozoa</taxon>
        <taxon>Arthropoda</taxon>
        <taxon>Hexapoda</taxon>
        <taxon>Insecta</taxon>
        <taxon>Pterygota</taxon>
        <taxon>Neoptera</taxon>
        <taxon>Endopterygota</taxon>
        <taxon>Lepidoptera</taxon>
        <taxon>Glossata</taxon>
        <taxon>Ditrysia</taxon>
        <taxon>Pyraloidea</taxon>
        <taxon>Crambidae</taxon>
        <taxon>Pyraustinae</taxon>
        <taxon>Loxostege</taxon>
    </lineage>
</organism>
<dbReference type="CDD" id="cd20071">
    <property type="entry name" value="SET_SMYD"/>
    <property type="match status" value="1"/>
</dbReference>
<evidence type="ECO:0000313" key="7">
    <source>
        <dbReference type="EMBL" id="KAL0821965.1"/>
    </source>
</evidence>
<dbReference type="EMBL" id="JBEDNZ010000017">
    <property type="protein sequence ID" value="KAL0821965.1"/>
    <property type="molecule type" value="Genomic_DNA"/>
</dbReference>
<dbReference type="AlphaFoldDB" id="A0ABD0SQ56"/>
<dbReference type="InterPro" id="IPR002893">
    <property type="entry name" value="Znf_MYND"/>
</dbReference>
<protein>
    <recommendedName>
        <fullName evidence="11">Protein msta</fullName>
    </recommendedName>
</protein>
<dbReference type="Proteomes" id="UP001549921">
    <property type="component" value="Unassembled WGS sequence"/>
</dbReference>
<keyword evidence="2 4" id="KW-0863">Zinc-finger</keyword>
<dbReference type="PANTHER" id="PTHR46455">
    <property type="entry name" value="SET AND MYND DOMAIN CONTAINING, ARTHROPOD-SPECIFIC, MEMBER 4, ISOFORM A"/>
    <property type="match status" value="1"/>
</dbReference>
<dbReference type="Gene3D" id="1.10.220.160">
    <property type="match status" value="1"/>
</dbReference>
<comment type="caution">
    <text evidence="7">The sequence shown here is derived from an EMBL/GenBank/DDBJ whole genome shotgun (WGS) entry which is preliminary data.</text>
</comment>
<dbReference type="Pfam" id="PF01753">
    <property type="entry name" value="zf-MYND"/>
    <property type="match status" value="1"/>
</dbReference>
<dbReference type="GO" id="GO:0008170">
    <property type="term" value="F:N-methyltransferase activity"/>
    <property type="evidence" value="ECO:0007669"/>
    <property type="project" value="UniProtKB-ARBA"/>
</dbReference>
<evidence type="ECO:0000256" key="2">
    <source>
        <dbReference type="ARBA" id="ARBA00022771"/>
    </source>
</evidence>
<name>A0ABD0SQ56_LOXSC</name>
<dbReference type="InterPro" id="IPR046341">
    <property type="entry name" value="SET_dom_sf"/>
</dbReference>
<evidence type="ECO:0000259" key="5">
    <source>
        <dbReference type="PROSITE" id="PS50280"/>
    </source>
</evidence>
<evidence type="ECO:0000256" key="4">
    <source>
        <dbReference type="PROSITE-ProRule" id="PRU00134"/>
    </source>
</evidence>
<evidence type="ECO:0000313" key="9">
    <source>
        <dbReference type="Proteomes" id="UP001549920"/>
    </source>
</evidence>
<evidence type="ECO:0000256" key="3">
    <source>
        <dbReference type="ARBA" id="ARBA00022833"/>
    </source>
</evidence>
<dbReference type="EMBL" id="JBEUOH010000017">
    <property type="protein sequence ID" value="KAL0871400.1"/>
    <property type="molecule type" value="Genomic_DNA"/>
</dbReference>
<dbReference type="Gene3D" id="2.170.270.10">
    <property type="entry name" value="SET domain"/>
    <property type="match status" value="1"/>
</dbReference>
<dbReference type="SUPFAM" id="SSF144232">
    <property type="entry name" value="HIT/MYND zinc finger-like"/>
    <property type="match status" value="1"/>
</dbReference>
<sequence>MNSTKKEIPTCEVCQQPANQTCGGCKLVYYCSKAHQKLGWREGHKFKCCAFKIQYSDTYGRHMVATRDIKQGEMILKEKPAALGPKMTCPPHCLGCGKKLEPTKVKDIYDFYKCTSCNWPMCGPECEKADIHKAECKIMTDRKYKCNIKYEHVDKAEAAYCVIAPLRVLLMRDTNPRQYENVLALESHLEDRMSTPLYIVLKANLVTFVLQVLGLPFDEETILKVASIYDTNSFEVRSPDGSRKLRAIYVTASMMNHSCTPNTRHIIVGDDYNLAFIATVPIAKGELITATYTQSLWGTLDRRKHLRTTKCFDCECERCKDPTELGTYLGSIYCSICNGPGVFGTEKPPMLVSSNPLDEAAPWKCEKCDHFILSRQMFWGNNALSEELKKFKKDGPNGFEDFILKYSQTLHPNNHLVVQAKLALIKIYGNYKGYMLSELSDHLLQRKIDLCHDLLELADKLEPGWTRFRGTLLLDLQAALTVQTKREFEAEKLTKSGAQDQLMESMVLLQEAANILRVEPGMKEIIETKIQEVAQQLDTGDSNDDQ</sequence>
<accession>A0ABD0SQ56</accession>
<dbReference type="SUPFAM" id="SSF82199">
    <property type="entry name" value="SET domain"/>
    <property type="match status" value="1"/>
</dbReference>
<dbReference type="GO" id="GO:0008270">
    <property type="term" value="F:zinc ion binding"/>
    <property type="evidence" value="ECO:0007669"/>
    <property type="project" value="UniProtKB-KW"/>
</dbReference>
<proteinExistence type="predicted"/>
<gene>
    <name evidence="8" type="ORF">ABMA27_005131</name>
    <name evidence="7" type="ORF">ABMA28_005353</name>
</gene>
<reference evidence="9 10" key="1">
    <citation type="submission" date="2024-06" db="EMBL/GenBank/DDBJ databases">
        <title>A chromosome-level genome assembly of beet webworm, Loxostege sticticalis.</title>
        <authorList>
            <person name="Zhang Y."/>
        </authorList>
    </citation>
    <scope>NUCLEOTIDE SEQUENCE [LARGE SCALE GENOMIC DNA]</scope>
    <source>
        <strain evidence="8">AQ026</strain>
        <strain evidence="7">AQ028</strain>
        <tissue evidence="7">Male pupae</tissue>
        <tissue evidence="8">Whole body</tissue>
    </source>
</reference>
<dbReference type="PROSITE" id="PS50280">
    <property type="entry name" value="SET"/>
    <property type="match status" value="1"/>
</dbReference>
<dbReference type="PROSITE" id="PS50865">
    <property type="entry name" value="ZF_MYND_2"/>
    <property type="match status" value="1"/>
</dbReference>
<evidence type="ECO:0000256" key="1">
    <source>
        <dbReference type="ARBA" id="ARBA00022723"/>
    </source>
</evidence>
<keyword evidence="3" id="KW-0862">Zinc</keyword>
<keyword evidence="9" id="KW-1185">Reference proteome</keyword>
<evidence type="ECO:0000313" key="8">
    <source>
        <dbReference type="EMBL" id="KAL0871400.1"/>
    </source>
</evidence>
<dbReference type="Proteomes" id="UP001549920">
    <property type="component" value="Unassembled WGS sequence"/>
</dbReference>
<dbReference type="Pfam" id="PF00856">
    <property type="entry name" value="SET"/>
    <property type="match status" value="1"/>
</dbReference>
<dbReference type="InterPro" id="IPR053010">
    <property type="entry name" value="SET_SmydA-8"/>
</dbReference>
<feature type="domain" description="MYND-type" evidence="6">
    <location>
        <begin position="11"/>
        <end position="48"/>
    </location>
</feature>
<dbReference type="SMART" id="SM00317">
    <property type="entry name" value="SET"/>
    <property type="match status" value="1"/>
</dbReference>
<dbReference type="Gene3D" id="6.10.140.2220">
    <property type="match status" value="2"/>
</dbReference>
<evidence type="ECO:0000259" key="6">
    <source>
        <dbReference type="PROSITE" id="PS50865"/>
    </source>
</evidence>
<dbReference type="GO" id="GO:0008757">
    <property type="term" value="F:S-adenosylmethionine-dependent methyltransferase activity"/>
    <property type="evidence" value="ECO:0007669"/>
    <property type="project" value="UniProtKB-ARBA"/>
</dbReference>
<evidence type="ECO:0008006" key="11">
    <source>
        <dbReference type="Google" id="ProtNLM"/>
    </source>
</evidence>
<dbReference type="InterPro" id="IPR001214">
    <property type="entry name" value="SET_dom"/>
</dbReference>
<evidence type="ECO:0000313" key="10">
    <source>
        <dbReference type="Proteomes" id="UP001549921"/>
    </source>
</evidence>
<dbReference type="GO" id="GO:0008276">
    <property type="term" value="F:protein methyltransferase activity"/>
    <property type="evidence" value="ECO:0007669"/>
    <property type="project" value="UniProtKB-ARBA"/>
</dbReference>